<organism evidence="1 2">
    <name type="scientific">Vitis vinifera</name>
    <name type="common">Grape</name>
    <dbReference type="NCBI Taxonomy" id="29760"/>
    <lineage>
        <taxon>Eukaryota</taxon>
        <taxon>Viridiplantae</taxon>
        <taxon>Streptophyta</taxon>
        <taxon>Embryophyta</taxon>
        <taxon>Tracheophyta</taxon>
        <taxon>Spermatophyta</taxon>
        <taxon>Magnoliopsida</taxon>
        <taxon>eudicotyledons</taxon>
        <taxon>Gunneridae</taxon>
        <taxon>Pentapetalae</taxon>
        <taxon>rosids</taxon>
        <taxon>Vitales</taxon>
        <taxon>Vitaceae</taxon>
        <taxon>Viteae</taxon>
        <taxon>Vitis</taxon>
    </lineage>
</organism>
<dbReference type="OrthoDB" id="20368at2759"/>
<proteinExistence type="predicted"/>
<dbReference type="Proteomes" id="UP000009183">
    <property type="component" value="Chromosome 15"/>
</dbReference>
<gene>
    <name evidence="1" type="ordered locus">VIT_15s0046g00960</name>
</gene>
<accession>D7UCP5</accession>
<keyword evidence="2" id="KW-1185">Reference proteome</keyword>
<dbReference type="HOGENOM" id="CLU_2473531_0_0_1"/>
<name>D7UCP5_VITVI</name>
<evidence type="ECO:0000313" key="2">
    <source>
        <dbReference type="Proteomes" id="UP000009183"/>
    </source>
</evidence>
<dbReference type="AlphaFoldDB" id="D7UCP5"/>
<evidence type="ECO:0000313" key="1">
    <source>
        <dbReference type="EMBL" id="CBI40510.3"/>
    </source>
</evidence>
<sequence>MTLFLTYLKDFADFANSKDQDNNIPLEKCFKQPYKIENDKVENYSFQPPLIRYFSKILAKFTDFSNVGCSQLTPLSSLNKITFHPHIQ</sequence>
<dbReference type="STRING" id="29760.D7UCP5"/>
<dbReference type="EMBL" id="FN596755">
    <property type="protein sequence ID" value="CBI40510.3"/>
    <property type="molecule type" value="Genomic_DNA"/>
</dbReference>
<dbReference type="PaxDb" id="29760-VIT_15s0046g00960.t01"/>
<protein>
    <submittedName>
        <fullName evidence="1">Uncharacterized protein</fullName>
    </submittedName>
</protein>
<dbReference type="InParanoid" id="D7UCP5"/>
<reference evidence="2" key="1">
    <citation type="journal article" date="2007" name="Nature">
        <title>The grapevine genome sequence suggests ancestral hexaploidization in major angiosperm phyla.</title>
        <authorList>
            <consortium name="The French-Italian Public Consortium for Grapevine Genome Characterization."/>
            <person name="Jaillon O."/>
            <person name="Aury J.-M."/>
            <person name="Noel B."/>
            <person name="Policriti A."/>
            <person name="Clepet C."/>
            <person name="Casagrande A."/>
            <person name="Choisne N."/>
            <person name="Aubourg S."/>
            <person name="Vitulo N."/>
            <person name="Jubin C."/>
            <person name="Vezzi A."/>
            <person name="Legeai F."/>
            <person name="Hugueney P."/>
            <person name="Dasilva C."/>
            <person name="Horner D."/>
            <person name="Mica E."/>
            <person name="Jublot D."/>
            <person name="Poulain J."/>
            <person name="Bruyere C."/>
            <person name="Billault A."/>
            <person name="Segurens B."/>
            <person name="Gouyvenoux M."/>
            <person name="Ugarte E."/>
            <person name="Cattonaro F."/>
            <person name="Anthouard V."/>
            <person name="Vico V."/>
            <person name="Del Fabbro C."/>
            <person name="Alaux M."/>
            <person name="Di Gaspero G."/>
            <person name="Dumas V."/>
            <person name="Felice N."/>
            <person name="Paillard S."/>
            <person name="Juman I."/>
            <person name="Moroldo M."/>
            <person name="Scalabrin S."/>
            <person name="Canaguier A."/>
            <person name="Le Clainche I."/>
            <person name="Malacrida G."/>
            <person name="Durand E."/>
            <person name="Pesole G."/>
            <person name="Laucou V."/>
            <person name="Chatelet P."/>
            <person name="Merdinoglu D."/>
            <person name="Delledonne M."/>
            <person name="Pezzotti M."/>
            <person name="Lecharny A."/>
            <person name="Scarpelli C."/>
            <person name="Artiguenave F."/>
            <person name="Pe M.E."/>
            <person name="Valle G."/>
            <person name="Morgante M."/>
            <person name="Caboche M."/>
            <person name="Adam-Blondon A.-F."/>
            <person name="Weissenbach J."/>
            <person name="Quetier F."/>
            <person name="Wincker P."/>
        </authorList>
    </citation>
    <scope>NUCLEOTIDE SEQUENCE [LARGE SCALE GENOMIC DNA]</scope>
    <source>
        <strain evidence="2">cv. Pinot noir / PN40024</strain>
    </source>
</reference>